<dbReference type="InterPro" id="IPR001296">
    <property type="entry name" value="Glyco_trans_1"/>
</dbReference>
<accession>A0ABV7ESI1</accession>
<dbReference type="PANTHER" id="PTHR45947:SF3">
    <property type="entry name" value="SULFOQUINOVOSYL TRANSFERASE SQD2"/>
    <property type="match status" value="1"/>
</dbReference>
<gene>
    <name evidence="3" type="ORF">ACFOSU_13320</name>
</gene>
<keyword evidence="3" id="KW-0808">Transferase</keyword>
<feature type="domain" description="Glycosyl transferase family 1" evidence="1">
    <location>
        <begin position="179"/>
        <end position="341"/>
    </location>
</feature>
<sequence>MESGEVEARVIAPVPWFFSTHKRFGRYAEMARVPAREIRYGITIDHPRFLVIPKVGMMLSPHSMARAATPALVQLREEGFDFDLIDAHYAYPDGVAASALGRRFDRPVVMTARGSDITLIAAMKGPQRQIHRALEHGEAMITVSRSLVSKITSLGLNPSRLVPLRNGVDLTRFKPLDRTAIRKDLGVKSFLWLTVGHLVELKGVHIAVEALASVDNAELMVVGDGPEGGALSRLATEMGVADRVHFVGPKSHEELTRYYNAADALILASSREGMPNVMLEALACGTAVIGNAVDGIPEVIIGRPAGRLMKTRDAASVTAAWRSLGSDELGAEGRAERRAYAEQFSWQATTNGQIALFNDMLSSAALDQTN</sequence>
<evidence type="ECO:0000259" key="2">
    <source>
        <dbReference type="Pfam" id="PF13439"/>
    </source>
</evidence>
<dbReference type="Pfam" id="PF00534">
    <property type="entry name" value="Glycos_transf_1"/>
    <property type="match status" value="1"/>
</dbReference>
<reference evidence="4" key="1">
    <citation type="journal article" date="2019" name="Int. J. Syst. Evol. Microbiol.">
        <title>The Global Catalogue of Microorganisms (GCM) 10K type strain sequencing project: providing services to taxonomists for standard genome sequencing and annotation.</title>
        <authorList>
            <consortium name="The Broad Institute Genomics Platform"/>
            <consortium name="The Broad Institute Genome Sequencing Center for Infectious Disease"/>
            <person name="Wu L."/>
            <person name="Ma J."/>
        </authorList>
    </citation>
    <scope>NUCLEOTIDE SEQUENCE [LARGE SCALE GENOMIC DNA]</scope>
    <source>
        <strain evidence="4">KCTC 52640</strain>
    </source>
</reference>
<dbReference type="InterPro" id="IPR050194">
    <property type="entry name" value="Glycosyltransferase_grp1"/>
</dbReference>
<protein>
    <submittedName>
        <fullName evidence="3">Glycosyltransferase</fullName>
        <ecNumber evidence="3">2.4.-.-</ecNumber>
    </submittedName>
</protein>
<dbReference type="RefSeq" id="WP_380690399.1">
    <property type="nucleotide sequence ID" value="NZ_JBHRSS010000006.1"/>
</dbReference>
<evidence type="ECO:0000259" key="1">
    <source>
        <dbReference type="Pfam" id="PF00534"/>
    </source>
</evidence>
<dbReference type="Gene3D" id="3.40.50.2000">
    <property type="entry name" value="Glycogen Phosphorylase B"/>
    <property type="match status" value="2"/>
</dbReference>
<dbReference type="Proteomes" id="UP001595462">
    <property type="component" value="Unassembled WGS sequence"/>
</dbReference>
<proteinExistence type="predicted"/>
<dbReference type="PANTHER" id="PTHR45947">
    <property type="entry name" value="SULFOQUINOVOSYL TRANSFERASE SQD2"/>
    <property type="match status" value="1"/>
</dbReference>
<dbReference type="EMBL" id="JBHRSS010000006">
    <property type="protein sequence ID" value="MFC3104856.1"/>
    <property type="molecule type" value="Genomic_DNA"/>
</dbReference>
<evidence type="ECO:0000313" key="3">
    <source>
        <dbReference type="EMBL" id="MFC3104856.1"/>
    </source>
</evidence>
<keyword evidence="3" id="KW-0328">Glycosyltransferase</keyword>
<dbReference type="GO" id="GO:0016757">
    <property type="term" value="F:glycosyltransferase activity"/>
    <property type="evidence" value="ECO:0007669"/>
    <property type="project" value="UniProtKB-KW"/>
</dbReference>
<comment type="caution">
    <text evidence="3">The sequence shown here is derived from an EMBL/GenBank/DDBJ whole genome shotgun (WGS) entry which is preliminary data.</text>
</comment>
<dbReference type="EC" id="2.4.-.-" evidence="3"/>
<feature type="domain" description="Glycosyltransferase subfamily 4-like N-terminal" evidence="2">
    <location>
        <begin position="60"/>
        <end position="172"/>
    </location>
</feature>
<name>A0ABV7ESI1_9GAMM</name>
<organism evidence="3 4">
    <name type="scientific">Salinisphaera aquimarina</name>
    <dbReference type="NCBI Taxonomy" id="2094031"/>
    <lineage>
        <taxon>Bacteria</taxon>
        <taxon>Pseudomonadati</taxon>
        <taxon>Pseudomonadota</taxon>
        <taxon>Gammaproteobacteria</taxon>
        <taxon>Salinisphaerales</taxon>
        <taxon>Salinisphaeraceae</taxon>
        <taxon>Salinisphaera</taxon>
    </lineage>
</organism>
<keyword evidence="4" id="KW-1185">Reference proteome</keyword>
<dbReference type="InterPro" id="IPR028098">
    <property type="entry name" value="Glyco_trans_4-like_N"/>
</dbReference>
<evidence type="ECO:0000313" key="4">
    <source>
        <dbReference type="Proteomes" id="UP001595462"/>
    </source>
</evidence>
<dbReference type="Pfam" id="PF13439">
    <property type="entry name" value="Glyco_transf_4"/>
    <property type="match status" value="1"/>
</dbReference>
<dbReference type="SUPFAM" id="SSF53756">
    <property type="entry name" value="UDP-Glycosyltransferase/glycogen phosphorylase"/>
    <property type="match status" value="1"/>
</dbReference>